<reference evidence="14 15" key="1">
    <citation type="submission" date="2016-10" db="EMBL/GenBank/DDBJ databases">
        <authorList>
            <person name="de Groot N.N."/>
        </authorList>
    </citation>
    <scope>NUCLEOTIDE SEQUENCE [LARGE SCALE GENOMIC DNA]</scope>
    <source>
        <strain evidence="14 15">DSM 15269</strain>
    </source>
</reference>
<organism evidence="14 15">
    <name type="scientific">Desulfonauticus submarinus</name>
    <dbReference type="NCBI Taxonomy" id="206665"/>
    <lineage>
        <taxon>Bacteria</taxon>
        <taxon>Pseudomonadati</taxon>
        <taxon>Thermodesulfobacteriota</taxon>
        <taxon>Desulfovibrionia</taxon>
        <taxon>Desulfovibrionales</taxon>
        <taxon>Desulfonauticaceae</taxon>
        <taxon>Desulfonauticus</taxon>
    </lineage>
</organism>
<keyword evidence="11" id="KW-0456">Lyase</keyword>
<evidence type="ECO:0000313" key="14">
    <source>
        <dbReference type="EMBL" id="SDN90505.1"/>
    </source>
</evidence>
<dbReference type="GO" id="GO:0005525">
    <property type="term" value="F:GTP binding"/>
    <property type="evidence" value="ECO:0007669"/>
    <property type="project" value="UniProtKB-KW"/>
</dbReference>
<evidence type="ECO:0000256" key="9">
    <source>
        <dbReference type="ARBA" id="ARBA00023134"/>
    </source>
</evidence>
<proteinExistence type="predicted"/>
<evidence type="ECO:0000256" key="2">
    <source>
        <dbReference type="ARBA" id="ARBA00012167"/>
    </source>
</evidence>
<dbReference type="CDD" id="cd01335">
    <property type="entry name" value="Radical_SAM"/>
    <property type="match status" value="1"/>
</dbReference>
<dbReference type="SFLD" id="SFLDS00029">
    <property type="entry name" value="Radical_SAM"/>
    <property type="match status" value="1"/>
</dbReference>
<evidence type="ECO:0000256" key="4">
    <source>
        <dbReference type="ARBA" id="ARBA00022691"/>
    </source>
</evidence>
<dbReference type="InterPro" id="IPR000385">
    <property type="entry name" value="MoaA_NifB_PqqE_Fe-S-bd_CS"/>
</dbReference>
<keyword evidence="3" id="KW-0004">4Fe-4S</keyword>
<dbReference type="PROSITE" id="PS51918">
    <property type="entry name" value="RADICAL_SAM"/>
    <property type="match status" value="1"/>
</dbReference>
<evidence type="ECO:0000256" key="1">
    <source>
        <dbReference type="ARBA" id="ARBA00001966"/>
    </source>
</evidence>
<gene>
    <name evidence="14" type="ORF">SAMN04488516_11118</name>
</gene>
<dbReference type="EMBL" id="FNIN01000011">
    <property type="protein sequence ID" value="SDN90505.1"/>
    <property type="molecule type" value="Genomic_DNA"/>
</dbReference>
<dbReference type="InterPro" id="IPR007197">
    <property type="entry name" value="rSAM"/>
</dbReference>
<dbReference type="InterPro" id="IPR013785">
    <property type="entry name" value="Aldolase_TIM"/>
</dbReference>
<protein>
    <recommendedName>
        <fullName evidence="2">GTP 3',8-cyclase</fullName>
        <ecNumber evidence="2">4.1.99.22</ecNumber>
    </recommendedName>
</protein>
<keyword evidence="10" id="KW-0501">Molybdenum cofactor biosynthesis</keyword>
<feature type="domain" description="Radical SAM core" evidence="13">
    <location>
        <begin position="5"/>
        <end position="219"/>
    </location>
</feature>
<dbReference type="GO" id="GO:0046872">
    <property type="term" value="F:metal ion binding"/>
    <property type="evidence" value="ECO:0007669"/>
    <property type="project" value="UniProtKB-KW"/>
</dbReference>
<dbReference type="SFLD" id="SFLDG01067">
    <property type="entry name" value="SPASM/twitch_domain_containing"/>
    <property type="match status" value="1"/>
</dbReference>
<keyword evidence="5" id="KW-0479">Metal-binding</keyword>
<dbReference type="Pfam" id="PF06463">
    <property type="entry name" value="Mob_synth_C"/>
    <property type="match status" value="1"/>
</dbReference>
<keyword evidence="4" id="KW-0949">S-adenosyl-L-methionine</keyword>
<dbReference type="GO" id="GO:0061799">
    <property type="term" value="F:cyclic pyranopterin monophosphate synthase activity"/>
    <property type="evidence" value="ECO:0007669"/>
    <property type="project" value="TreeGrafter"/>
</dbReference>
<dbReference type="InterPro" id="IPR050105">
    <property type="entry name" value="MoCo_biosynth_MoaA/MoaC"/>
</dbReference>
<accession>A0A1H0F7C4</accession>
<evidence type="ECO:0000256" key="6">
    <source>
        <dbReference type="ARBA" id="ARBA00022741"/>
    </source>
</evidence>
<dbReference type="InterPro" id="IPR010505">
    <property type="entry name" value="MoaA_twitch"/>
</dbReference>
<evidence type="ECO:0000313" key="15">
    <source>
        <dbReference type="Proteomes" id="UP000199602"/>
    </source>
</evidence>
<dbReference type="Pfam" id="PF04055">
    <property type="entry name" value="Radical_SAM"/>
    <property type="match status" value="1"/>
</dbReference>
<dbReference type="SMART" id="SM00729">
    <property type="entry name" value="Elp3"/>
    <property type="match status" value="1"/>
</dbReference>
<dbReference type="GO" id="GO:0006777">
    <property type="term" value="P:Mo-molybdopterin cofactor biosynthetic process"/>
    <property type="evidence" value="ECO:0007669"/>
    <property type="project" value="UniProtKB-KW"/>
</dbReference>
<evidence type="ECO:0000259" key="13">
    <source>
        <dbReference type="PROSITE" id="PS51918"/>
    </source>
</evidence>
<dbReference type="InterPro" id="IPR058240">
    <property type="entry name" value="rSAM_sf"/>
</dbReference>
<comment type="cofactor">
    <cofactor evidence="1">
        <name>[4Fe-4S] cluster</name>
        <dbReference type="ChEBI" id="CHEBI:49883"/>
    </cofactor>
</comment>
<dbReference type="PANTHER" id="PTHR22960:SF0">
    <property type="entry name" value="MOLYBDENUM COFACTOR BIOSYNTHESIS PROTEIN 1"/>
    <property type="match status" value="1"/>
</dbReference>
<dbReference type="SFLD" id="SFLDG01386">
    <property type="entry name" value="main_SPASM_domain-containing"/>
    <property type="match status" value="1"/>
</dbReference>
<evidence type="ECO:0000256" key="12">
    <source>
        <dbReference type="ARBA" id="ARBA00048697"/>
    </source>
</evidence>
<dbReference type="OrthoDB" id="9763993at2"/>
<evidence type="ECO:0000256" key="11">
    <source>
        <dbReference type="ARBA" id="ARBA00023239"/>
    </source>
</evidence>
<name>A0A1H0F7C4_9BACT</name>
<keyword evidence="6" id="KW-0547">Nucleotide-binding</keyword>
<evidence type="ECO:0000256" key="8">
    <source>
        <dbReference type="ARBA" id="ARBA00023014"/>
    </source>
</evidence>
<evidence type="ECO:0000256" key="5">
    <source>
        <dbReference type="ARBA" id="ARBA00022723"/>
    </source>
</evidence>
<dbReference type="STRING" id="206665.SAMN04488516_11118"/>
<dbReference type="CDD" id="cd21117">
    <property type="entry name" value="Twitch_MoaA"/>
    <property type="match status" value="1"/>
</dbReference>
<evidence type="ECO:0000256" key="10">
    <source>
        <dbReference type="ARBA" id="ARBA00023150"/>
    </source>
</evidence>
<keyword evidence="15" id="KW-1185">Reference proteome</keyword>
<dbReference type="Proteomes" id="UP000199602">
    <property type="component" value="Unassembled WGS sequence"/>
</dbReference>
<dbReference type="UniPathway" id="UPA00344"/>
<dbReference type="AlphaFoldDB" id="A0A1H0F7C4"/>
<dbReference type="InterPro" id="IPR006638">
    <property type="entry name" value="Elp3/MiaA/NifB-like_rSAM"/>
</dbReference>
<dbReference type="PROSITE" id="PS01305">
    <property type="entry name" value="MOAA_NIFB_PQQE"/>
    <property type="match status" value="1"/>
</dbReference>
<dbReference type="SFLD" id="SFLDG01383">
    <property type="entry name" value="cyclic_pyranopterin_phosphate"/>
    <property type="match status" value="1"/>
</dbReference>
<keyword evidence="7" id="KW-0408">Iron</keyword>
<dbReference type="EC" id="4.1.99.22" evidence="2"/>
<evidence type="ECO:0000256" key="3">
    <source>
        <dbReference type="ARBA" id="ARBA00022485"/>
    </source>
</evidence>
<dbReference type="GO" id="GO:0061798">
    <property type="term" value="F:GTP 3',8'-cyclase activity"/>
    <property type="evidence" value="ECO:0007669"/>
    <property type="project" value="UniProtKB-EC"/>
</dbReference>
<keyword evidence="9" id="KW-0342">GTP-binding</keyword>
<dbReference type="NCBIfam" id="TIGR02666">
    <property type="entry name" value="moaA"/>
    <property type="match status" value="1"/>
</dbReference>
<evidence type="ECO:0000256" key="7">
    <source>
        <dbReference type="ARBA" id="ARBA00023004"/>
    </source>
</evidence>
<sequence length="329" mass="37674">MIVDKHGRGISYLRLSITDRCNLRCFYCQGVRGKLVSHHDILRYEDMEKLLYVASELDIKKVRLTGGEPFLRRNFFEFLEKLTSKFPEFDFRITTNGTITGNRNSLVRLKEMGLKGLNVSLDTFSRDKFVQITGKDLLSEVLNTIYLGVEIGLRIKVNAVALKGINDSELKQFVQLAIDYPVDVRFIEFMPVGEKTLWKRDYFWSAEEILQEMQKIVELTPVQHKVNSGPARVFVIKEGKGRIGVISPLSNHFCNECNRLRFTSQGKLRPCLFSDKEYNLLGLLRNSKISLSQLKKVIELIGKNKPIGAHLLAERQKEVCLTKMVNIGG</sequence>
<comment type="catalytic activity">
    <reaction evidence="12">
        <text>GTP + AH2 + S-adenosyl-L-methionine = (8S)-3',8-cyclo-7,8-dihydroguanosine 5'-triphosphate + 5'-deoxyadenosine + L-methionine + A + H(+)</text>
        <dbReference type="Rhea" id="RHEA:49576"/>
        <dbReference type="ChEBI" id="CHEBI:13193"/>
        <dbReference type="ChEBI" id="CHEBI:15378"/>
        <dbReference type="ChEBI" id="CHEBI:17319"/>
        <dbReference type="ChEBI" id="CHEBI:17499"/>
        <dbReference type="ChEBI" id="CHEBI:37565"/>
        <dbReference type="ChEBI" id="CHEBI:57844"/>
        <dbReference type="ChEBI" id="CHEBI:59789"/>
        <dbReference type="ChEBI" id="CHEBI:131766"/>
        <dbReference type="EC" id="4.1.99.22"/>
    </reaction>
</comment>
<dbReference type="InterPro" id="IPR013483">
    <property type="entry name" value="MoaA"/>
</dbReference>
<keyword evidence="8" id="KW-0411">Iron-sulfur</keyword>
<dbReference type="PANTHER" id="PTHR22960">
    <property type="entry name" value="MOLYBDOPTERIN COFACTOR SYNTHESIS PROTEIN A"/>
    <property type="match status" value="1"/>
</dbReference>
<dbReference type="Gene3D" id="3.20.20.70">
    <property type="entry name" value="Aldolase class I"/>
    <property type="match status" value="1"/>
</dbReference>
<dbReference type="RefSeq" id="WP_092065957.1">
    <property type="nucleotide sequence ID" value="NZ_FNIN01000011.1"/>
</dbReference>
<dbReference type="GO" id="GO:0051539">
    <property type="term" value="F:4 iron, 4 sulfur cluster binding"/>
    <property type="evidence" value="ECO:0007669"/>
    <property type="project" value="UniProtKB-KW"/>
</dbReference>
<dbReference type="SUPFAM" id="SSF102114">
    <property type="entry name" value="Radical SAM enzymes"/>
    <property type="match status" value="1"/>
</dbReference>
<dbReference type="InterPro" id="IPR040064">
    <property type="entry name" value="MoaA-like"/>
</dbReference>